<keyword evidence="2" id="KW-1185">Reference proteome</keyword>
<protein>
    <submittedName>
        <fullName evidence="1">Four helix bundle protein</fullName>
    </submittedName>
</protein>
<dbReference type="InterPro" id="IPR012657">
    <property type="entry name" value="23S_rRNA-intervening_sequence"/>
</dbReference>
<dbReference type="PANTHER" id="PTHR38471">
    <property type="entry name" value="FOUR HELIX BUNDLE PROTEIN"/>
    <property type="match status" value="1"/>
</dbReference>
<dbReference type="EMBL" id="FQWL01000004">
    <property type="protein sequence ID" value="SHG86584.1"/>
    <property type="molecule type" value="Genomic_DNA"/>
</dbReference>
<dbReference type="InterPro" id="IPR036583">
    <property type="entry name" value="23S_rRNA_IVS_sf"/>
</dbReference>
<evidence type="ECO:0000313" key="2">
    <source>
        <dbReference type="Proteomes" id="UP000184532"/>
    </source>
</evidence>
<sequence>MARYVSFEELECWQKCCKVRLWTQAFIQKSIDPKDFDMVQNLRRAARSTTRNIAEEFGRFHYKENIQFCRISRGSLFEIKDDLITCLDEKKISEEEIEKGKKLVDNVIYSLNGYIKYLRS</sequence>
<gene>
    <name evidence="1" type="ORF">SAMN04488116_2759</name>
</gene>
<dbReference type="PANTHER" id="PTHR38471:SF2">
    <property type="entry name" value="FOUR HELIX BUNDLE PROTEIN"/>
    <property type="match status" value="1"/>
</dbReference>
<proteinExistence type="predicted"/>
<dbReference type="OrthoDB" id="5515766at2"/>
<dbReference type="Pfam" id="PF05635">
    <property type="entry name" value="23S_rRNA_IVP"/>
    <property type="match status" value="1"/>
</dbReference>
<name>A0A1M5NAL3_9FLAO</name>
<dbReference type="NCBIfam" id="TIGR02436">
    <property type="entry name" value="four helix bundle protein"/>
    <property type="match status" value="1"/>
</dbReference>
<evidence type="ECO:0000313" key="1">
    <source>
        <dbReference type="EMBL" id="SHG86584.1"/>
    </source>
</evidence>
<accession>A0A1M5NAL3</accession>
<dbReference type="AlphaFoldDB" id="A0A1M5NAL3"/>
<reference evidence="2" key="1">
    <citation type="submission" date="2016-11" db="EMBL/GenBank/DDBJ databases">
        <authorList>
            <person name="Varghese N."/>
            <person name="Submissions S."/>
        </authorList>
    </citation>
    <scope>NUCLEOTIDE SEQUENCE [LARGE SCALE GENOMIC DNA]</scope>
    <source>
        <strain evidence="2">DSM 22638</strain>
    </source>
</reference>
<dbReference type="RefSeq" id="WP_073180605.1">
    <property type="nucleotide sequence ID" value="NZ_FQWL01000004.1"/>
</dbReference>
<dbReference type="Proteomes" id="UP000184532">
    <property type="component" value="Unassembled WGS sequence"/>
</dbReference>
<dbReference type="Gene3D" id="1.20.1440.60">
    <property type="entry name" value="23S rRNA-intervening sequence"/>
    <property type="match status" value="1"/>
</dbReference>
<dbReference type="STRING" id="570519.SAMN04488116_2759"/>
<organism evidence="1 2">
    <name type="scientific">Flagellimonas flava</name>
    <dbReference type="NCBI Taxonomy" id="570519"/>
    <lineage>
        <taxon>Bacteria</taxon>
        <taxon>Pseudomonadati</taxon>
        <taxon>Bacteroidota</taxon>
        <taxon>Flavobacteriia</taxon>
        <taxon>Flavobacteriales</taxon>
        <taxon>Flavobacteriaceae</taxon>
        <taxon>Flagellimonas</taxon>
    </lineage>
</organism>
<dbReference type="SUPFAM" id="SSF158446">
    <property type="entry name" value="IVS-encoded protein-like"/>
    <property type="match status" value="1"/>
</dbReference>